<feature type="region of interest" description="Disordered" evidence="1">
    <location>
        <begin position="1"/>
        <end position="213"/>
    </location>
</feature>
<name>A0A5N6LGR7_9ASTR</name>
<organism evidence="2 3">
    <name type="scientific">Mikania micrantha</name>
    <name type="common">bitter vine</name>
    <dbReference type="NCBI Taxonomy" id="192012"/>
    <lineage>
        <taxon>Eukaryota</taxon>
        <taxon>Viridiplantae</taxon>
        <taxon>Streptophyta</taxon>
        <taxon>Embryophyta</taxon>
        <taxon>Tracheophyta</taxon>
        <taxon>Spermatophyta</taxon>
        <taxon>Magnoliopsida</taxon>
        <taxon>eudicotyledons</taxon>
        <taxon>Gunneridae</taxon>
        <taxon>Pentapetalae</taxon>
        <taxon>asterids</taxon>
        <taxon>campanulids</taxon>
        <taxon>Asterales</taxon>
        <taxon>Asteraceae</taxon>
        <taxon>Asteroideae</taxon>
        <taxon>Heliantheae alliance</taxon>
        <taxon>Eupatorieae</taxon>
        <taxon>Mikania</taxon>
    </lineage>
</organism>
<dbReference type="OrthoDB" id="1737741at2759"/>
<protein>
    <submittedName>
        <fullName evidence="2">Uncharacterized protein</fullName>
    </submittedName>
</protein>
<evidence type="ECO:0000313" key="2">
    <source>
        <dbReference type="EMBL" id="KAD0903826.1"/>
    </source>
</evidence>
<feature type="compositionally biased region" description="Polar residues" evidence="1">
    <location>
        <begin position="55"/>
        <end position="73"/>
    </location>
</feature>
<comment type="caution">
    <text evidence="2">The sequence shown here is derived from an EMBL/GenBank/DDBJ whole genome shotgun (WGS) entry which is preliminary data.</text>
</comment>
<reference evidence="2 3" key="1">
    <citation type="submission" date="2019-05" db="EMBL/GenBank/DDBJ databases">
        <title>Mikania micrantha, genome provides insights into the molecular mechanism of rapid growth.</title>
        <authorList>
            <person name="Liu B."/>
        </authorList>
    </citation>
    <scope>NUCLEOTIDE SEQUENCE [LARGE SCALE GENOMIC DNA]</scope>
    <source>
        <strain evidence="2">NLD-2019</strain>
        <tissue evidence="2">Leaf</tissue>
    </source>
</reference>
<accession>A0A5N6LGR7</accession>
<feature type="compositionally biased region" description="Basic residues" evidence="1">
    <location>
        <begin position="1"/>
        <end position="11"/>
    </location>
</feature>
<gene>
    <name evidence="2" type="ORF">E3N88_43562</name>
</gene>
<evidence type="ECO:0000256" key="1">
    <source>
        <dbReference type="SAM" id="MobiDB-lite"/>
    </source>
</evidence>
<dbReference type="Proteomes" id="UP000326396">
    <property type="component" value="Unassembled WGS sequence"/>
</dbReference>
<feature type="compositionally biased region" description="Basic and acidic residues" evidence="1">
    <location>
        <begin position="171"/>
        <end position="182"/>
    </location>
</feature>
<dbReference type="AlphaFoldDB" id="A0A5N6LGR7"/>
<keyword evidence="3" id="KW-1185">Reference proteome</keyword>
<sequence>MVFKGRFFHSKKSSDISSPEGSNSPRSTGSSSNSPIKSDKKKAKSTGKDERHPTIGSSFRQIQVKDASNSASISKDHSRSKDGVQNIKITGKPSLGAGTSAGSSNLTRKGAAEVPATVSPILASSLGLNRIKTRSGPLPQETFFKFDGNSNKSKASSKMSSLGASNLSKSKTADGGDFKEGFGTETNKVSCKLAGDDGSSPDSMSTESLQSRDYTPNVLGRSRLRKMGSLPPKLLEIASLFPVKPGQAFERKEVLIKLQRRRLNLRGYSGGLRSSEVCTPEMKTSYDCENPKESESPRFQAILRVTNAPRKRYPADIKSFSHELNSKRCTALSILEASWLK</sequence>
<feature type="compositionally biased region" description="Polar residues" evidence="1">
    <location>
        <begin position="200"/>
        <end position="213"/>
    </location>
</feature>
<feature type="compositionally biased region" description="Low complexity" evidence="1">
    <location>
        <begin position="148"/>
        <end position="168"/>
    </location>
</feature>
<dbReference type="EMBL" id="SZYD01001275">
    <property type="protein sequence ID" value="KAD0903826.1"/>
    <property type="molecule type" value="Genomic_DNA"/>
</dbReference>
<proteinExistence type="predicted"/>
<evidence type="ECO:0000313" key="3">
    <source>
        <dbReference type="Proteomes" id="UP000326396"/>
    </source>
</evidence>
<feature type="compositionally biased region" description="Low complexity" evidence="1">
    <location>
        <begin position="21"/>
        <end position="35"/>
    </location>
</feature>